<evidence type="ECO:0000313" key="6">
    <source>
        <dbReference type="Proteomes" id="UP000063699"/>
    </source>
</evidence>
<feature type="region of interest" description="Disordered" evidence="3">
    <location>
        <begin position="169"/>
        <end position="191"/>
    </location>
</feature>
<dbReference type="EMBL" id="CP012752">
    <property type="protein sequence ID" value="ALG09503.1"/>
    <property type="molecule type" value="Genomic_DNA"/>
</dbReference>
<evidence type="ECO:0000256" key="1">
    <source>
        <dbReference type="ARBA" id="ARBA00022729"/>
    </source>
</evidence>
<dbReference type="SMART" id="SM00560">
    <property type="entry name" value="LamGL"/>
    <property type="match status" value="2"/>
</dbReference>
<dbReference type="KEGG" id="kphy:AOZ06_23660"/>
<reference evidence="5 6" key="1">
    <citation type="submission" date="2015-07" db="EMBL/GenBank/DDBJ databases">
        <title>Genome sequencing of Kibdelosporangium phytohabitans.</title>
        <authorList>
            <person name="Qin S."/>
            <person name="Xing K."/>
        </authorList>
    </citation>
    <scope>NUCLEOTIDE SEQUENCE [LARGE SCALE GENOMIC DNA]</scope>
    <source>
        <strain evidence="5 6">KLBMP1111</strain>
    </source>
</reference>
<feature type="domain" description="LamG-like jellyroll fold" evidence="4">
    <location>
        <begin position="690"/>
        <end position="837"/>
    </location>
</feature>
<gene>
    <name evidence="5" type="ORF">AOZ06_23660</name>
</gene>
<keyword evidence="6" id="KW-1185">Reference proteome</keyword>
<evidence type="ECO:0000256" key="2">
    <source>
        <dbReference type="ARBA" id="ARBA00023157"/>
    </source>
</evidence>
<sequence length="1334" mass="145302">MEVTADRTEKNQVFAQPDGSFTMEQAVEPVRVRRGDGWADIDTAVRTRPDGRVEPAATVTPTVYSGGGTSAMAEFGTAAERLAVHWPSALPTPRLDGDKVVYPEVMPGVDLEMKTFRQGFGYTVIVKNPEAARNPAVRQLSLPVDGLTVKTGNGVRTAYGADGKAVYQSPSSVVQDSTKDGEPGSRRGLSAVSSADGRIVITPDAGILDDPGAGFPIRIAEQWWPLGQFGWTSVYAQYPTQTYWNGANMGNDTRARSGYSGDWEYPTVTVRSFYHFDLRSMHGKHVLGAELNLLGGYSSTCSDSTFWLAHSGGVSPQTNWNNQPGTGRTQERRESGFGRVGCGPRWVGWDVGSDVHWSNHVQPADHVTFRISGPEGDKYAWRKWDTTSYGQHPKLIVKFNQYPHTPGNLTAAPKPGCTQDPNEPYVSTHQPVLKATVNDPDGGRVSAVFELWDRFGALRRELVVGEHESGSEFQVTTPGDLYRDGSRIAWRVKARDPYGAESGWSQWCDITVDKTAPDRKPEVSSTDYPEGVSSGSPGRSGRFHFSAANLADAAGFRYRVGGQGWKFAPAVNGSATVDIAPMTADPVRLDVTIEDKAGNIGQDNELRPELSNVRKYEIRVNGPTPPTSHWKLDGHHTAIDARDSNGKHPGTFPLGKVSWTKGKAGDALAFRGVENSFVTTTGGPAVDSTASFTVAAWVRLDAHPGTTWRTAVSQDGAHVSRFALQFKGESTQRWAFSMMSNDSTAPRIDSAIATDDRFVPQVGQWTHLAGVYDITDKKIRLYVNGVLAGEQAHDGFWWSEAPNALQIARGKWADNIGDYFPGAIDDVKVYDRALSDIRIDNGPSELDELAQTSSLEAVFAFDENTGTKTSDATGAARTATLDATSWAPGKDGTSGFKFDGHPFEGTNHAATEGPVIRTDDSFTVSAWVKPERFGHGARTVLAQSGTTMSGFYLHYRFGPEDAEPSWNFFTPDVDSAAHVWAWVRSPAKIVEGQWTHLAAVYDESVPELRLYVNGVQSGPPAKLKPRNWTAAGPLQIGRGKYMGRTIDPWVGTIDEVRVHSGVRSAADISAEVAAPLPDRKRLPAHGRYIAHRGDHRGGNGPIPSEYRLEGTVGYYLPPGTPGTHMLYSCITGDHDAFTTAKADCWGSRMIGPLGLAYDNPPAGVRANRLNRCRVKQGSQENFDSLTSDCEGHTVEEELGYLLPYTTLTRYQQTDGDPDRRSDTGNVPVGYRAQRDLVALHYLDGDGRVPLALCRTGADTYVQTGWDCTGKDQQLVERLGWAWPQRPSDPAAKELFACAEVSETRERFESTDSGCEGQDVLGSLGFGIDPARVTR</sequence>
<accession>A0A0N7F3T2</accession>
<name>A0A0N7F3T2_9PSEU</name>
<dbReference type="Proteomes" id="UP000063699">
    <property type="component" value="Chromosome"/>
</dbReference>
<evidence type="ECO:0000259" key="4">
    <source>
        <dbReference type="SMART" id="SM00560"/>
    </source>
</evidence>
<keyword evidence="1" id="KW-0732">Signal</keyword>
<feature type="region of interest" description="Disordered" evidence="3">
    <location>
        <begin position="317"/>
        <end position="337"/>
    </location>
</feature>
<dbReference type="NCBIfam" id="NF033679">
    <property type="entry name" value="DNRLRE_dom"/>
    <property type="match status" value="1"/>
</dbReference>
<proteinExistence type="predicted"/>
<dbReference type="GO" id="GO:0006955">
    <property type="term" value="P:immune response"/>
    <property type="evidence" value="ECO:0007669"/>
    <property type="project" value="InterPro"/>
</dbReference>
<dbReference type="PANTHER" id="PTHR46943:SF1">
    <property type="entry name" value="PENTRAXIN-RELATED PROTEIN PTX3"/>
    <property type="match status" value="1"/>
</dbReference>
<dbReference type="Pfam" id="PF13385">
    <property type="entry name" value="Laminin_G_3"/>
    <property type="match status" value="2"/>
</dbReference>
<dbReference type="SUPFAM" id="SSF49899">
    <property type="entry name" value="Concanavalin A-like lectins/glucanases"/>
    <property type="match status" value="2"/>
</dbReference>
<feature type="region of interest" description="Disordered" evidence="3">
    <location>
        <begin position="516"/>
        <end position="540"/>
    </location>
</feature>
<feature type="compositionally biased region" description="Polar residues" evidence="3">
    <location>
        <begin position="317"/>
        <end position="328"/>
    </location>
</feature>
<keyword evidence="2" id="KW-1015">Disulfide bond</keyword>
<dbReference type="Gene3D" id="2.60.120.200">
    <property type="match status" value="2"/>
</dbReference>
<evidence type="ECO:0000313" key="5">
    <source>
        <dbReference type="EMBL" id="ALG09503.1"/>
    </source>
</evidence>
<dbReference type="PANTHER" id="PTHR46943">
    <property type="entry name" value="PENTRAXIN-RELATED PROTEIN PTX3"/>
    <property type="match status" value="1"/>
</dbReference>
<organism evidence="5 6">
    <name type="scientific">Kibdelosporangium phytohabitans</name>
    <dbReference type="NCBI Taxonomy" id="860235"/>
    <lineage>
        <taxon>Bacteria</taxon>
        <taxon>Bacillati</taxon>
        <taxon>Actinomycetota</taxon>
        <taxon>Actinomycetes</taxon>
        <taxon>Pseudonocardiales</taxon>
        <taxon>Pseudonocardiaceae</taxon>
        <taxon>Kibdelosporangium</taxon>
    </lineage>
</organism>
<dbReference type="STRING" id="860235.AOZ06_23660"/>
<dbReference type="InterPro" id="IPR042837">
    <property type="entry name" value="PTX3"/>
</dbReference>
<protein>
    <recommendedName>
        <fullName evidence="4">LamG-like jellyroll fold domain-containing protein</fullName>
    </recommendedName>
</protein>
<feature type="compositionally biased region" description="Low complexity" evidence="3">
    <location>
        <begin position="531"/>
        <end position="540"/>
    </location>
</feature>
<dbReference type="InterPro" id="IPR013320">
    <property type="entry name" value="ConA-like_dom_sf"/>
</dbReference>
<evidence type="ECO:0000256" key="3">
    <source>
        <dbReference type="SAM" id="MobiDB-lite"/>
    </source>
</evidence>
<feature type="domain" description="LamG-like jellyroll fold" evidence="4">
    <location>
        <begin position="920"/>
        <end position="1066"/>
    </location>
</feature>
<dbReference type="InterPro" id="IPR006558">
    <property type="entry name" value="LamG-like"/>
</dbReference>